<dbReference type="Gene3D" id="1.10.760.10">
    <property type="entry name" value="Cytochrome c-like domain"/>
    <property type="match status" value="1"/>
</dbReference>
<evidence type="ECO:0000256" key="2">
    <source>
        <dbReference type="ARBA" id="ARBA00022723"/>
    </source>
</evidence>
<dbReference type="PROSITE" id="PS51007">
    <property type="entry name" value="CYTC"/>
    <property type="match status" value="1"/>
</dbReference>
<dbReference type="Proteomes" id="UP001219901">
    <property type="component" value="Chromosome"/>
</dbReference>
<keyword evidence="1 4" id="KW-0349">Heme</keyword>
<evidence type="ECO:0000256" key="4">
    <source>
        <dbReference type="PROSITE-ProRule" id="PRU00433"/>
    </source>
</evidence>
<dbReference type="GO" id="GO:0020037">
    <property type="term" value="F:heme binding"/>
    <property type="evidence" value="ECO:0007669"/>
    <property type="project" value="InterPro"/>
</dbReference>
<name>A0AAJ5ZFU9_9CHLR</name>
<evidence type="ECO:0000313" key="7">
    <source>
        <dbReference type="EMBL" id="MDG0866037.1"/>
    </source>
</evidence>
<keyword evidence="2 4" id="KW-0479">Metal-binding</keyword>
<protein>
    <submittedName>
        <fullName evidence="8">C-type cytochrome</fullName>
    </submittedName>
</protein>
<reference evidence="9 10" key="1">
    <citation type="submission" date="2019-11" db="EMBL/GenBank/DDBJ databases">
        <authorList>
            <person name="Cho J.-C."/>
        </authorList>
    </citation>
    <scope>NUCLEOTIDE SEQUENCE [LARGE SCALE GENOMIC DNA]</scope>
    <source>
        <strain evidence="8 9">JH1073</strain>
        <strain evidence="7 10">JH702</strain>
    </source>
</reference>
<dbReference type="InterPro" id="IPR036909">
    <property type="entry name" value="Cyt_c-like_dom_sf"/>
</dbReference>
<accession>A0AAJ5ZFU9</accession>
<sequence length="153" mass="16224">MPGKRVYLLMVALVATMFVIVACTEEVIPTQEPVEFHPTAAAEIDRPDSSGDSAPAEEAPAATGGDADAGKNAFVSCSSCHSTGDNTVVGPGLQGIYERAASRTSLSADEYIEESIRYPGAFVVDSFPAVMPSFSYFSDEDVDNMIAYLKTLE</sequence>
<evidence type="ECO:0000313" key="10">
    <source>
        <dbReference type="Proteomes" id="UP001321249"/>
    </source>
</evidence>
<dbReference type="EMBL" id="WMBE01000001">
    <property type="protein sequence ID" value="MDG0866037.1"/>
    <property type="molecule type" value="Genomic_DNA"/>
</dbReference>
<keyword evidence="3 4" id="KW-0408">Iron</keyword>
<proteinExistence type="predicted"/>
<evidence type="ECO:0000259" key="6">
    <source>
        <dbReference type="PROSITE" id="PS51007"/>
    </source>
</evidence>
<dbReference type="EMBL" id="CP046147">
    <property type="protein sequence ID" value="WFG39236.1"/>
    <property type="molecule type" value="Genomic_DNA"/>
</dbReference>
<evidence type="ECO:0000256" key="5">
    <source>
        <dbReference type="SAM" id="MobiDB-lite"/>
    </source>
</evidence>
<dbReference type="Pfam" id="PF00034">
    <property type="entry name" value="Cytochrom_C"/>
    <property type="match status" value="1"/>
</dbReference>
<evidence type="ECO:0000256" key="1">
    <source>
        <dbReference type="ARBA" id="ARBA00022617"/>
    </source>
</evidence>
<evidence type="ECO:0000313" key="9">
    <source>
        <dbReference type="Proteomes" id="UP001219901"/>
    </source>
</evidence>
<dbReference type="PROSITE" id="PS51257">
    <property type="entry name" value="PROKAR_LIPOPROTEIN"/>
    <property type="match status" value="1"/>
</dbReference>
<organism evidence="8 9">
    <name type="scientific">Candidatus Lucifugimonas marina</name>
    <dbReference type="NCBI Taxonomy" id="3038979"/>
    <lineage>
        <taxon>Bacteria</taxon>
        <taxon>Bacillati</taxon>
        <taxon>Chloroflexota</taxon>
        <taxon>Dehalococcoidia</taxon>
        <taxon>SAR202 cluster</taxon>
        <taxon>Candidatus Lucifugimonadales</taxon>
        <taxon>Candidatus Lucifugimonadaceae</taxon>
        <taxon>Candidatus Lucifugimonas</taxon>
    </lineage>
</organism>
<gene>
    <name evidence="7" type="ORF">GKO46_03000</name>
    <name evidence="8" type="ORF">GKO48_06260</name>
</gene>
<feature type="compositionally biased region" description="Low complexity" evidence="5">
    <location>
        <begin position="50"/>
        <end position="66"/>
    </location>
</feature>
<dbReference type="GO" id="GO:0009055">
    <property type="term" value="F:electron transfer activity"/>
    <property type="evidence" value="ECO:0007669"/>
    <property type="project" value="InterPro"/>
</dbReference>
<dbReference type="Proteomes" id="UP001321249">
    <property type="component" value="Unassembled WGS sequence"/>
</dbReference>
<dbReference type="RefSeq" id="WP_342822723.1">
    <property type="nucleotide sequence ID" value="NZ_CP046146.1"/>
</dbReference>
<feature type="domain" description="Cytochrome c" evidence="6">
    <location>
        <begin position="65"/>
        <end position="153"/>
    </location>
</feature>
<evidence type="ECO:0000256" key="3">
    <source>
        <dbReference type="ARBA" id="ARBA00023004"/>
    </source>
</evidence>
<dbReference type="GO" id="GO:0046872">
    <property type="term" value="F:metal ion binding"/>
    <property type="evidence" value="ECO:0007669"/>
    <property type="project" value="UniProtKB-KW"/>
</dbReference>
<reference evidence="9" key="3">
    <citation type="submission" date="2023-06" db="EMBL/GenBank/DDBJ databases">
        <title>Pangenomics reveal diversification of enzyme families and niche specialization in globally abundant SAR202 bacteria.</title>
        <authorList>
            <person name="Saw J.H.W."/>
        </authorList>
    </citation>
    <scope>NUCLEOTIDE SEQUENCE [LARGE SCALE GENOMIC DNA]</scope>
    <source>
        <strain evidence="9">JH1073</strain>
    </source>
</reference>
<dbReference type="SUPFAM" id="SSF46626">
    <property type="entry name" value="Cytochrome c"/>
    <property type="match status" value="1"/>
</dbReference>
<dbReference type="InterPro" id="IPR009056">
    <property type="entry name" value="Cyt_c-like_dom"/>
</dbReference>
<dbReference type="AlphaFoldDB" id="A0AAJ5ZFU9"/>
<feature type="region of interest" description="Disordered" evidence="5">
    <location>
        <begin position="43"/>
        <end position="67"/>
    </location>
</feature>
<reference evidence="8" key="2">
    <citation type="journal article" date="2023" name="Nat. Commun.">
        <title>Cultivation of marine bacteria of the SAR202 clade.</title>
        <authorList>
            <person name="Lim Y."/>
            <person name="Seo J.H."/>
            <person name="Giovannoni S.J."/>
            <person name="Kang I."/>
            <person name="Cho J.C."/>
        </authorList>
    </citation>
    <scope>NUCLEOTIDE SEQUENCE</scope>
    <source>
        <strain evidence="8">JH1073</strain>
    </source>
</reference>
<evidence type="ECO:0000313" key="8">
    <source>
        <dbReference type="EMBL" id="WFG39236.1"/>
    </source>
</evidence>
<keyword evidence="9" id="KW-1185">Reference proteome</keyword>